<dbReference type="InterPro" id="IPR000440">
    <property type="entry name" value="NADH_UbQ/plastoQ_OxRdtase_su3"/>
</dbReference>
<dbReference type="GO" id="GO:0031966">
    <property type="term" value="C:mitochondrial membrane"/>
    <property type="evidence" value="ECO:0007669"/>
    <property type="project" value="UniProtKB-SubCell"/>
</dbReference>
<dbReference type="Gene3D" id="1.20.58.1610">
    <property type="entry name" value="NADH:ubiquinone/plastoquinone oxidoreductase, chain 3"/>
    <property type="match status" value="1"/>
</dbReference>
<evidence type="ECO:0000256" key="4">
    <source>
        <dbReference type="ARBA" id="ARBA00022448"/>
    </source>
</evidence>
<keyword evidence="9" id="KW-0679">Respiratory chain</keyword>
<geneLocation type="mitochondrion" evidence="10"/>
<keyword evidence="5 9" id="KW-0812">Transmembrane</keyword>
<comment type="similarity">
    <text evidence="2 9">Belongs to the complex I subunit 3 family.</text>
</comment>
<evidence type="ECO:0000256" key="9">
    <source>
        <dbReference type="RuleBase" id="RU003640"/>
    </source>
</evidence>
<name>G8FGZ3_9CEST</name>
<keyword evidence="9 10" id="KW-0496">Mitochondrion</keyword>
<keyword evidence="7 9" id="KW-0472">Membrane</keyword>
<dbReference type="AlphaFoldDB" id="G8FGZ3"/>
<evidence type="ECO:0000256" key="8">
    <source>
        <dbReference type="ARBA" id="ARBA00049551"/>
    </source>
</evidence>
<dbReference type="GO" id="GO:0008137">
    <property type="term" value="F:NADH dehydrogenase (ubiquinone) activity"/>
    <property type="evidence" value="ECO:0007669"/>
    <property type="project" value="UniProtKB-UniRule"/>
</dbReference>
<accession>G8FGZ3</accession>
<dbReference type="EC" id="7.1.1.2" evidence="9"/>
<evidence type="ECO:0000256" key="7">
    <source>
        <dbReference type="ARBA" id="ARBA00023136"/>
    </source>
</evidence>
<feature type="transmembrane region" description="Helical" evidence="9">
    <location>
        <begin position="88"/>
        <end position="111"/>
    </location>
</feature>
<keyword evidence="9" id="KW-0520">NAD</keyword>
<keyword evidence="9" id="KW-0249">Electron transport</keyword>
<evidence type="ECO:0000256" key="6">
    <source>
        <dbReference type="ARBA" id="ARBA00022989"/>
    </source>
</evidence>
<dbReference type="Pfam" id="PF00507">
    <property type="entry name" value="Oxidored_q4"/>
    <property type="match status" value="1"/>
</dbReference>
<evidence type="ECO:0000256" key="2">
    <source>
        <dbReference type="ARBA" id="ARBA00008472"/>
    </source>
</evidence>
<comment type="subcellular location">
    <subcellularLocation>
        <location evidence="1">Membrane</location>
    </subcellularLocation>
    <subcellularLocation>
        <location evidence="9">Mitochondrion membrane</location>
        <topology evidence="9">Multi-pass membrane protein</topology>
    </subcellularLocation>
</comment>
<protein>
    <recommendedName>
        <fullName evidence="3 9">NADH-ubiquinone oxidoreductase chain 3</fullName>
        <ecNumber evidence="9">7.1.1.2</ecNumber>
    </recommendedName>
</protein>
<keyword evidence="6 9" id="KW-1133">Transmembrane helix</keyword>
<evidence type="ECO:0000256" key="1">
    <source>
        <dbReference type="ARBA" id="ARBA00004370"/>
    </source>
</evidence>
<keyword evidence="9" id="KW-0830">Ubiquinone</keyword>
<keyword evidence="4 9" id="KW-0813">Transport</keyword>
<gene>
    <name evidence="10" type="primary">nad3</name>
</gene>
<sequence length="115" mass="12705">MLTLLIILVIFGGLVAVILSSCSFVVSRTLSSLGGWASPYECGFIPASSSFDSFSFTYFTLLIFFVVFDLEISLLLNMPEQAAVWGGFYSYIFFLLLLVGGFFVEAVAGYVRWGY</sequence>
<feature type="transmembrane region" description="Helical" evidence="9">
    <location>
        <begin position="55"/>
        <end position="76"/>
    </location>
</feature>
<comment type="function">
    <text evidence="9">Core subunit of the mitochondrial membrane respiratory chain NADH dehydrogenase (Complex I) which catalyzes electron transfer from NADH through the respiratory chain, using ubiquinone as an electron acceptor. Essential for the catalytic activity of complex I.</text>
</comment>
<evidence type="ECO:0000313" key="10">
    <source>
        <dbReference type="EMBL" id="AET11724.1"/>
    </source>
</evidence>
<dbReference type="InterPro" id="IPR038430">
    <property type="entry name" value="NDAH_ubi_oxred_su3_sf"/>
</dbReference>
<evidence type="ECO:0000256" key="3">
    <source>
        <dbReference type="ARBA" id="ARBA00021007"/>
    </source>
</evidence>
<reference evidence="10" key="1">
    <citation type="journal article" date="2011" name="Folia Parasitol.">
        <title>Revision of Khawia spp. (Cestoda: Caryophyllidea), parasites of cyprinid fish, including a key to their identification and molecular phylogeny.</title>
        <authorList>
            <person name="Scholz T."/>
            <person name="Brabec J."/>
            <person name="Kral'ova-Hromadova I."/>
            <person name="Oros M."/>
            <person name="Bazsalovicsova E."/>
            <person name="Ermolenko A."/>
            <person name="Hanzelova V."/>
        </authorList>
    </citation>
    <scope>NUCLEOTIDE SEQUENCE</scope>
    <source>
        <strain evidence="10">Sk32n</strain>
    </source>
</reference>
<organism evidence="10">
    <name type="scientific">Khawia sinensis</name>
    <dbReference type="NCBI Taxonomy" id="125900"/>
    <lineage>
        <taxon>Eukaryota</taxon>
        <taxon>Metazoa</taxon>
        <taxon>Spiralia</taxon>
        <taxon>Lophotrochozoa</taxon>
        <taxon>Platyhelminthes</taxon>
        <taxon>Cestoda</taxon>
        <taxon>Eucestoda</taxon>
        <taxon>Caryophyllidea</taxon>
        <taxon>Lytocestidae</taxon>
        <taxon>Khawia</taxon>
    </lineage>
</organism>
<evidence type="ECO:0000256" key="5">
    <source>
        <dbReference type="ARBA" id="ARBA00022692"/>
    </source>
</evidence>
<proteinExistence type="inferred from homology"/>
<comment type="catalytic activity">
    <reaction evidence="8 9">
        <text>a ubiquinone + NADH + 5 H(+)(in) = a ubiquinol + NAD(+) + 4 H(+)(out)</text>
        <dbReference type="Rhea" id="RHEA:29091"/>
        <dbReference type="Rhea" id="RHEA-COMP:9565"/>
        <dbReference type="Rhea" id="RHEA-COMP:9566"/>
        <dbReference type="ChEBI" id="CHEBI:15378"/>
        <dbReference type="ChEBI" id="CHEBI:16389"/>
        <dbReference type="ChEBI" id="CHEBI:17976"/>
        <dbReference type="ChEBI" id="CHEBI:57540"/>
        <dbReference type="ChEBI" id="CHEBI:57945"/>
        <dbReference type="EC" id="7.1.1.2"/>
    </reaction>
</comment>
<keyword evidence="9" id="KW-1278">Translocase</keyword>
<dbReference type="EMBL" id="JN004239">
    <property type="protein sequence ID" value="AET11724.1"/>
    <property type="molecule type" value="Genomic_DNA"/>
</dbReference>